<dbReference type="EMBL" id="UOGL01000481">
    <property type="protein sequence ID" value="VAX40778.1"/>
    <property type="molecule type" value="Genomic_DNA"/>
</dbReference>
<sequence>MTGASEKSDPNLDTSPKPLFKPFKTEFDFPKEDTTKDFVVK</sequence>
<gene>
    <name evidence="2" type="ORF">MNBD_PLANCTO02-725</name>
</gene>
<accession>A0A3B1DX87</accession>
<protein>
    <submittedName>
        <fullName evidence="2">Uncharacterized protein</fullName>
    </submittedName>
</protein>
<dbReference type="AlphaFoldDB" id="A0A3B1DX87"/>
<reference evidence="2" key="1">
    <citation type="submission" date="2018-06" db="EMBL/GenBank/DDBJ databases">
        <authorList>
            <person name="Zhirakovskaya E."/>
        </authorList>
    </citation>
    <scope>NUCLEOTIDE SEQUENCE</scope>
</reference>
<proteinExistence type="predicted"/>
<name>A0A3B1DX87_9ZZZZ</name>
<feature type="region of interest" description="Disordered" evidence="1">
    <location>
        <begin position="1"/>
        <end position="25"/>
    </location>
</feature>
<feature type="compositionally biased region" description="Basic and acidic residues" evidence="1">
    <location>
        <begin position="1"/>
        <end position="10"/>
    </location>
</feature>
<evidence type="ECO:0000313" key="2">
    <source>
        <dbReference type="EMBL" id="VAX40778.1"/>
    </source>
</evidence>
<organism evidence="2">
    <name type="scientific">hydrothermal vent metagenome</name>
    <dbReference type="NCBI Taxonomy" id="652676"/>
    <lineage>
        <taxon>unclassified sequences</taxon>
        <taxon>metagenomes</taxon>
        <taxon>ecological metagenomes</taxon>
    </lineage>
</organism>
<evidence type="ECO:0000256" key="1">
    <source>
        <dbReference type="SAM" id="MobiDB-lite"/>
    </source>
</evidence>